<dbReference type="RefSeq" id="WP_185033495.1">
    <property type="nucleotide sequence ID" value="NZ_BNBN01000009.1"/>
</dbReference>
<dbReference type="GO" id="GO:0050380">
    <property type="term" value="F:undecaprenyl-diphosphatase activity"/>
    <property type="evidence" value="ECO:0007669"/>
    <property type="project" value="UniProtKB-EC"/>
</dbReference>
<feature type="domain" description="Phosphatidic acid phosphatase type 2/haloperoxidase" evidence="2">
    <location>
        <begin position="96"/>
        <end position="210"/>
    </location>
</feature>
<reference evidence="3 4" key="1">
    <citation type="submission" date="2020-08" db="EMBL/GenBank/DDBJ databases">
        <title>Genomic Encyclopedia of Type Strains, Phase IV (KMG-IV): sequencing the most valuable type-strain genomes for metagenomic binning, comparative biology and taxonomic classification.</title>
        <authorList>
            <person name="Goeker M."/>
        </authorList>
    </citation>
    <scope>NUCLEOTIDE SEQUENCE [LARGE SCALE GENOMIC DNA]</scope>
    <source>
        <strain evidence="3 4">DSM 40141</strain>
    </source>
</reference>
<dbReference type="InterPro" id="IPR036938">
    <property type="entry name" value="PAP2/HPO_sf"/>
</dbReference>
<evidence type="ECO:0000313" key="3">
    <source>
        <dbReference type="EMBL" id="MBB6437839.1"/>
    </source>
</evidence>
<organism evidence="3 4">
    <name type="scientific">Streptomyces candidus</name>
    <dbReference type="NCBI Taxonomy" id="67283"/>
    <lineage>
        <taxon>Bacteria</taxon>
        <taxon>Bacillati</taxon>
        <taxon>Actinomycetota</taxon>
        <taxon>Actinomycetes</taxon>
        <taxon>Kitasatosporales</taxon>
        <taxon>Streptomycetaceae</taxon>
        <taxon>Streptomyces</taxon>
    </lineage>
</organism>
<keyword evidence="1" id="KW-1133">Transmembrane helix</keyword>
<feature type="transmembrane region" description="Helical" evidence="1">
    <location>
        <begin position="134"/>
        <end position="156"/>
    </location>
</feature>
<dbReference type="InterPro" id="IPR000326">
    <property type="entry name" value="PAP2/HPO"/>
</dbReference>
<dbReference type="AlphaFoldDB" id="A0A7X0HK49"/>
<sequence>MPSHGPLPPARSPVLLAGALLAALSAVLLTLVALDWGPLLALDGRIADGLHRVAVEAPGATRANRLLSDWVWDPWAMRAVVAGVFVWLLRHGERVLALWLAGTSLVAACVQQLLKFVVGRERPQWPDPVDSAHYAAFPSGHAMTAAVTFGLLLWLLRLYGAGRGTRAWLLTAGVVSVVGVGFTRVFLGVHWLTDVLAGWLMGAALVLFSVALHAYRTAPRA</sequence>
<name>A0A7X0HK49_9ACTN</name>
<keyword evidence="4" id="KW-1185">Reference proteome</keyword>
<feature type="transmembrane region" description="Helical" evidence="1">
    <location>
        <begin position="96"/>
        <end position="114"/>
    </location>
</feature>
<dbReference type="EMBL" id="JACHEM010000011">
    <property type="protein sequence ID" value="MBB6437839.1"/>
    <property type="molecule type" value="Genomic_DNA"/>
</dbReference>
<proteinExistence type="predicted"/>
<dbReference type="PANTHER" id="PTHR14969:SF13">
    <property type="entry name" value="AT30094P"/>
    <property type="match status" value="1"/>
</dbReference>
<gene>
    <name evidence="3" type="ORF">HNQ79_004343</name>
</gene>
<evidence type="ECO:0000259" key="2">
    <source>
        <dbReference type="SMART" id="SM00014"/>
    </source>
</evidence>
<protein>
    <submittedName>
        <fullName evidence="3">Undecaprenyl-diphosphatase</fullName>
        <ecNumber evidence="3">3.6.1.27</ecNumber>
    </submittedName>
</protein>
<accession>A0A7X0HK49</accession>
<dbReference type="EC" id="3.6.1.27" evidence="3"/>
<dbReference type="SMART" id="SM00014">
    <property type="entry name" value="acidPPc"/>
    <property type="match status" value="1"/>
</dbReference>
<dbReference type="CDD" id="cd03392">
    <property type="entry name" value="PAP2_like_2"/>
    <property type="match status" value="1"/>
</dbReference>
<keyword evidence="1" id="KW-0472">Membrane</keyword>
<dbReference type="Gene3D" id="1.20.144.10">
    <property type="entry name" value="Phosphatidic acid phosphatase type 2/haloperoxidase"/>
    <property type="match status" value="1"/>
</dbReference>
<feature type="transmembrane region" description="Helical" evidence="1">
    <location>
        <begin position="168"/>
        <end position="189"/>
    </location>
</feature>
<feature type="transmembrane region" description="Helical" evidence="1">
    <location>
        <begin position="70"/>
        <end position="89"/>
    </location>
</feature>
<dbReference type="Pfam" id="PF01569">
    <property type="entry name" value="PAP2"/>
    <property type="match status" value="1"/>
</dbReference>
<evidence type="ECO:0000256" key="1">
    <source>
        <dbReference type="SAM" id="Phobius"/>
    </source>
</evidence>
<feature type="transmembrane region" description="Helical" evidence="1">
    <location>
        <begin position="195"/>
        <end position="215"/>
    </location>
</feature>
<keyword evidence="3" id="KW-0378">Hydrolase</keyword>
<evidence type="ECO:0000313" key="4">
    <source>
        <dbReference type="Proteomes" id="UP000540423"/>
    </source>
</evidence>
<comment type="caution">
    <text evidence="3">The sequence shown here is derived from an EMBL/GenBank/DDBJ whole genome shotgun (WGS) entry which is preliminary data.</text>
</comment>
<dbReference type="Proteomes" id="UP000540423">
    <property type="component" value="Unassembled WGS sequence"/>
</dbReference>
<dbReference type="PANTHER" id="PTHR14969">
    <property type="entry name" value="SPHINGOSINE-1-PHOSPHATE PHOSPHOHYDROLASE"/>
    <property type="match status" value="1"/>
</dbReference>
<keyword evidence="1" id="KW-0812">Transmembrane</keyword>
<dbReference type="SUPFAM" id="SSF48317">
    <property type="entry name" value="Acid phosphatase/Vanadium-dependent haloperoxidase"/>
    <property type="match status" value="1"/>
</dbReference>